<evidence type="ECO:0000313" key="2">
    <source>
        <dbReference type="Proteomes" id="UP000002772"/>
    </source>
</evidence>
<dbReference type="Proteomes" id="UP000002772">
    <property type="component" value="Unassembled WGS sequence"/>
</dbReference>
<dbReference type="Gene3D" id="3.40.630.30">
    <property type="match status" value="1"/>
</dbReference>
<dbReference type="RefSeq" id="WP_007574294.1">
    <property type="nucleotide sequence ID" value="NZ_BPTS01000001.1"/>
</dbReference>
<dbReference type="SUPFAM" id="SSF55729">
    <property type="entry name" value="Acyl-CoA N-acyltransferases (Nat)"/>
    <property type="match status" value="1"/>
</dbReference>
<protein>
    <recommendedName>
        <fullName evidence="3">BioF2-like acetyltransferase domain-containing protein</fullName>
    </recommendedName>
</protein>
<accession>F8NBY8</accession>
<dbReference type="EMBL" id="GL945017">
    <property type="protein sequence ID" value="EGN56955.1"/>
    <property type="molecule type" value="Genomic_DNA"/>
</dbReference>
<dbReference type="HOGENOM" id="CLU_849057_0_0_10"/>
<dbReference type="eggNOG" id="COG2348">
    <property type="taxonomic scope" value="Bacteria"/>
</dbReference>
<evidence type="ECO:0000313" key="1">
    <source>
        <dbReference type="EMBL" id="EGN56955.1"/>
    </source>
</evidence>
<reference evidence="2" key="1">
    <citation type="journal article" date="2011" name="Stand. Genomic Sci.">
        <title>Non-contiguous finished genome sequence of the opportunistic oral pathogen Prevotella multisaccharivorax type strain (PPPA20).</title>
        <authorList>
            <person name="Pati A."/>
            <person name="Gronow S."/>
            <person name="Lu M."/>
            <person name="Lapidus A."/>
            <person name="Nolan M."/>
            <person name="Lucas S."/>
            <person name="Hammon N."/>
            <person name="Deshpande S."/>
            <person name="Cheng J.F."/>
            <person name="Tapia R."/>
            <person name="Han C."/>
            <person name="Goodwin L."/>
            <person name="Pitluck S."/>
            <person name="Liolios K."/>
            <person name="Pagani I."/>
            <person name="Mavromatis K."/>
            <person name="Mikhailova N."/>
            <person name="Huntemann M."/>
            <person name="Chen A."/>
            <person name="Palaniappan K."/>
            <person name="Land M."/>
            <person name="Hauser L."/>
            <person name="Detter J.C."/>
            <person name="Brambilla E.M."/>
            <person name="Rohde M."/>
            <person name="Goker M."/>
            <person name="Woyke T."/>
            <person name="Bristow J."/>
            <person name="Eisen J.A."/>
            <person name="Markowitz V."/>
            <person name="Hugenholtz P."/>
            <person name="Kyrpides N.C."/>
            <person name="Klenk H.P."/>
            <person name="Ivanova N."/>
        </authorList>
    </citation>
    <scope>NUCLEOTIDE SEQUENCE [LARGE SCALE GENOMIC DNA]</scope>
    <source>
        <strain evidence="2">DSM 17128</strain>
    </source>
</reference>
<name>F8NBY8_9BACT</name>
<dbReference type="AlphaFoldDB" id="F8NBY8"/>
<dbReference type="STRING" id="688246.Premu_1542"/>
<dbReference type="InterPro" id="IPR016181">
    <property type="entry name" value="Acyl_CoA_acyltransferase"/>
</dbReference>
<dbReference type="OrthoDB" id="934591at2"/>
<organism evidence="1 2">
    <name type="scientific">Hallella multisaccharivorax DSM 17128</name>
    <dbReference type="NCBI Taxonomy" id="688246"/>
    <lineage>
        <taxon>Bacteria</taxon>
        <taxon>Pseudomonadati</taxon>
        <taxon>Bacteroidota</taxon>
        <taxon>Bacteroidia</taxon>
        <taxon>Bacteroidales</taxon>
        <taxon>Prevotellaceae</taxon>
        <taxon>Hallella</taxon>
    </lineage>
</organism>
<proteinExistence type="predicted"/>
<gene>
    <name evidence="1" type="ORF">Premu_1542</name>
</gene>
<sequence>MHYKVSLYTKRSKLPEMTCDNFFHSAELFHIVENSPWQRPYMAVVTDEDGCVVAHLLASVRRKKTWIPPFFYSQGRIYGEGEYTTDKDKEQIFGLMLHELTRRLKRSLCLYIEFSDLSVKMFGYRFFRKEGYFPINWQEVHNSLHSVPPIDRLSEKMKERIQKCYHAGVSTREALTEAEVHSFYHLLHGFYRMKLRRIIPAEKHIQQIYNSENGRIFLTLYKNKVIGGCVCVFSEGNSYLWYLASRRKRYVLLHPNMMTVWEAINWSWKHNYAHIFFLDVGLPFHQNPFREFILSFGGKPVGKYRWFRFNLPWLNSILRYLFRE</sequence>
<keyword evidence="2" id="KW-1185">Reference proteome</keyword>
<evidence type="ECO:0008006" key="3">
    <source>
        <dbReference type="Google" id="ProtNLM"/>
    </source>
</evidence>